<evidence type="ECO:0000259" key="2">
    <source>
        <dbReference type="Pfam" id="PF12705"/>
    </source>
</evidence>
<dbReference type="EMBL" id="WQNF01000001">
    <property type="protein sequence ID" value="MVT63946.1"/>
    <property type="molecule type" value="Genomic_DNA"/>
</dbReference>
<gene>
    <name evidence="3" type="ORF">GPL21_02290</name>
</gene>
<evidence type="ECO:0000313" key="4">
    <source>
        <dbReference type="Proteomes" id="UP000436468"/>
    </source>
</evidence>
<protein>
    <recommendedName>
        <fullName evidence="2">PD-(D/E)XK endonuclease-like domain-containing protein</fullName>
    </recommendedName>
</protein>
<comment type="caution">
    <text evidence="3">The sequence shown here is derived from an EMBL/GenBank/DDBJ whole genome shotgun (WGS) entry which is preliminary data.</text>
</comment>
<sequence length="434" mass="48233">MLPDHVLPSEIVDVDPIAQADRRHFRIILGAATGAAILSRGRRSSQGSRVGRSPLSNERERQLSRARLPEHAWNEADRIMARPQDAVQINRIMSANVCWRNWHVGQLTRNDGKYGSDHPVVVRAIERVQSATSLKRMLRDPLGFVWRYALGWNAPRDREQPLTIAPDDFGKLVHELLRRAVDSLEPDPGYATASEYEIEAALASVVPTVREVWPIQGQVPPALLWRNTVDFAASLALAGLLRKDIADTETRSWTEVPFGQGEASTVERKLPWDPTRPVVVPGTPVTLRGTIDRLDLRGDLTAVRVTDYKTGDAPQNPGRIVIGGGSELQRALYGLACRQLLDSEPTIVARLLYLRGETIALRLPDLDATIEQISAFINIAVAMIRNGNVALGRDSYDRYNDLRLALPASPGYQRRKLIATNKANEAIARFWSAP</sequence>
<dbReference type="Pfam" id="PF12705">
    <property type="entry name" value="PDDEXK_1"/>
    <property type="match status" value="1"/>
</dbReference>
<keyword evidence="4" id="KW-1185">Reference proteome</keyword>
<organism evidence="3 4">
    <name type="scientific">Bradyrhizobium pachyrhizi</name>
    <dbReference type="NCBI Taxonomy" id="280333"/>
    <lineage>
        <taxon>Bacteria</taxon>
        <taxon>Pseudomonadati</taxon>
        <taxon>Pseudomonadota</taxon>
        <taxon>Alphaproteobacteria</taxon>
        <taxon>Hyphomicrobiales</taxon>
        <taxon>Nitrobacteraceae</taxon>
        <taxon>Bradyrhizobium</taxon>
    </lineage>
</organism>
<proteinExistence type="predicted"/>
<accession>A0A844SEI0</accession>
<name>A0A844SEI0_9BRAD</name>
<reference evidence="3 4" key="1">
    <citation type="submission" date="2019-12" db="EMBL/GenBank/DDBJ databases">
        <title>Draft genome sequences Bradyrhizobium cajani AMBPC1010, Bradyrhizobium pachyrhizi AMBPC1040 and Bradyrhizobium yuanmingense ALSPC3051, three plant growth promoting strains isolated from nodules of Cajanus cajan L. in Dominican Republic.</title>
        <authorList>
            <person name="Flores-Felix J.D."/>
            <person name="Araujo J."/>
            <person name="Diaz-Alcantara C."/>
            <person name="Gonzalez-Andres F."/>
            <person name="Velazquez E."/>
        </authorList>
    </citation>
    <scope>NUCLEOTIDE SEQUENCE [LARGE SCALE GENOMIC DNA]</scope>
    <source>
        <strain evidence="3 4">1040</strain>
    </source>
</reference>
<feature type="domain" description="PD-(D/E)XK endonuclease-like" evidence="2">
    <location>
        <begin position="130"/>
        <end position="356"/>
    </location>
</feature>
<feature type="region of interest" description="Disordered" evidence="1">
    <location>
        <begin position="40"/>
        <end position="64"/>
    </location>
</feature>
<dbReference type="AlphaFoldDB" id="A0A844SEI0"/>
<feature type="compositionally biased region" description="Low complexity" evidence="1">
    <location>
        <begin position="40"/>
        <end position="53"/>
    </location>
</feature>
<dbReference type="Proteomes" id="UP000436468">
    <property type="component" value="Unassembled WGS sequence"/>
</dbReference>
<evidence type="ECO:0000313" key="3">
    <source>
        <dbReference type="EMBL" id="MVT63946.1"/>
    </source>
</evidence>
<dbReference type="InterPro" id="IPR038726">
    <property type="entry name" value="PDDEXK_AddAB-type"/>
</dbReference>
<evidence type="ECO:0000256" key="1">
    <source>
        <dbReference type="SAM" id="MobiDB-lite"/>
    </source>
</evidence>